<comment type="similarity">
    <text evidence="7">Belongs to the ATPase delta chain family.</text>
</comment>
<keyword evidence="3 7" id="KW-0375">Hydrogen ion transport</keyword>
<evidence type="ECO:0000256" key="6">
    <source>
        <dbReference type="ARBA" id="ARBA00023310"/>
    </source>
</evidence>
<dbReference type="SUPFAM" id="SSF47928">
    <property type="entry name" value="N-terminal domain of the delta subunit of the F1F0-ATP synthase"/>
    <property type="match status" value="1"/>
</dbReference>
<comment type="caution">
    <text evidence="8">The sequence shown here is derived from an EMBL/GenBank/DDBJ whole genome shotgun (WGS) entry which is preliminary data.</text>
</comment>
<dbReference type="PANTHER" id="PTHR11910">
    <property type="entry name" value="ATP SYNTHASE DELTA CHAIN"/>
    <property type="match status" value="1"/>
</dbReference>
<dbReference type="Proteomes" id="UP001268651">
    <property type="component" value="Unassembled WGS sequence"/>
</dbReference>
<comment type="function">
    <text evidence="7">This protein is part of the stalk that links CF(0) to CF(1). It either transmits conformational changes from CF(0) to CF(1) or is implicated in proton conduction.</text>
</comment>
<dbReference type="HAMAP" id="MF_01416">
    <property type="entry name" value="ATP_synth_delta_bact"/>
    <property type="match status" value="1"/>
</dbReference>
<dbReference type="Pfam" id="PF00213">
    <property type="entry name" value="OSCP"/>
    <property type="match status" value="1"/>
</dbReference>
<dbReference type="PROSITE" id="PS00389">
    <property type="entry name" value="ATPASE_DELTA"/>
    <property type="match status" value="1"/>
</dbReference>
<protein>
    <recommendedName>
        <fullName evidence="7">ATP synthase subunit delta</fullName>
    </recommendedName>
    <alternativeName>
        <fullName evidence="7">ATP synthase F(1) sector subunit delta</fullName>
    </alternativeName>
    <alternativeName>
        <fullName evidence="7">F-type ATPase subunit delta</fullName>
        <shortName evidence="7">F-ATPase subunit delta</shortName>
    </alternativeName>
</protein>
<reference evidence="8 9" key="1">
    <citation type="submission" date="2023-10" db="EMBL/GenBank/DDBJ databases">
        <title>Marimonas sp. nov. isolated from tidal mud flat.</title>
        <authorList>
            <person name="Jaincy N.J."/>
            <person name="Srinivasan S."/>
            <person name="Lee S.-S."/>
        </authorList>
    </citation>
    <scope>NUCLEOTIDE SEQUENCE [LARGE SCALE GENOMIC DNA]</scope>
    <source>
        <strain evidence="8 9">MJ-SS3</strain>
    </source>
</reference>
<keyword evidence="2 7" id="KW-0813">Transport</keyword>
<proteinExistence type="inferred from homology"/>
<dbReference type="NCBIfam" id="TIGR01145">
    <property type="entry name" value="ATP_synt_delta"/>
    <property type="match status" value="1"/>
</dbReference>
<comment type="function">
    <text evidence="7">F(1)F(0) ATP synthase produces ATP from ADP in the presence of a proton or sodium gradient. F-type ATPases consist of two structural domains, F(1) containing the extramembraneous catalytic core and F(0) containing the membrane proton channel, linked together by a central stalk and a peripheral stalk. During catalysis, ATP synthesis in the catalytic domain of F(1) is coupled via a rotary mechanism of the central stalk subunits to proton translocation.</text>
</comment>
<comment type="subcellular location">
    <subcellularLocation>
        <location evidence="7">Cell membrane</location>
        <topology evidence="7">Peripheral membrane protein</topology>
    </subcellularLocation>
    <subcellularLocation>
        <location evidence="1">Membrane</location>
    </subcellularLocation>
</comment>
<dbReference type="EMBL" id="JAWHTF010000001">
    <property type="protein sequence ID" value="MDU8884620.1"/>
    <property type="molecule type" value="Genomic_DNA"/>
</dbReference>
<keyword evidence="6 7" id="KW-0066">ATP synthesis</keyword>
<keyword evidence="5 7" id="KW-0472">Membrane</keyword>
<dbReference type="Gene3D" id="1.10.520.20">
    <property type="entry name" value="N-terminal domain of the delta subunit of the F1F0-ATP synthase"/>
    <property type="match status" value="1"/>
</dbReference>
<organism evidence="8 9">
    <name type="scientific">Gilvirhabdus luticola</name>
    <dbReference type="NCBI Taxonomy" id="3079858"/>
    <lineage>
        <taxon>Bacteria</taxon>
        <taxon>Pseudomonadati</taxon>
        <taxon>Bacteroidota</taxon>
        <taxon>Flavobacteriia</taxon>
        <taxon>Flavobacteriales</taxon>
        <taxon>Flavobacteriaceae</taxon>
        <taxon>Gilvirhabdus</taxon>
    </lineage>
</organism>
<keyword evidence="7" id="KW-1003">Cell membrane</keyword>
<name>A0ABU3U2I3_9FLAO</name>
<evidence type="ECO:0000256" key="3">
    <source>
        <dbReference type="ARBA" id="ARBA00022781"/>
    </source>
</evidence>
<evidence type="ECO:0000256" key="2">
    <source>
        <dbReference type="ARBA" id="ARBA00022448"/>
    </source>
</evidence>
<keyword evidence="9" id="KW-1185">Reference proteome</keyword>
<evidence type="ECO:0000256" key="5">
    <source>
        <dbReference type="ARBA" id="ARBA00023136"/>
    </source>
</evidence>
<dbReference type="InterPro" id="IPR026015">
    <property type="entry name" value="ATP_synth_OSCP/delta_N_sf"/>
</dbReference>
<keyword evidence="7" id="KW-0139">CF(1)</keyword>
<evidence type="ECO:0000256" key="1">
    <source>
        <dbReference type="ARBA" id="ARBA00004370"/>
    </source>
</evidence>
<dbReference type="RefSeq" id="WP_316660340.1">
    <property type="nucleotide sequence ID" value="NZ_JAWHTF010000001.1"/>
</dbReference>
<keyword evidence="4 7" id="KW-0406">Ion transport</keyword>
<evidence type="ECO:0000313" key="9">
    <source>
        <dbReference type="Proteomes" id="UP001268651"/>
    </source>
</evidence>
<dbReference type="InterPro" id="IPR020781">
    <property type="entry name" value="ATPase_OSCP/d_CS"/>
</dbReference>
<accession>A0ABU3U2I3</accession>
<gene>
    <name evidence="7 8" type="primary">atpH</name>
    <name evidence="8" type="ORF">RXV94_00510</name>
</gene>
<evidence type="ECO:0000256" key="4">
    <source>
        <dbReference type="ARBA" id="ARBA00023065"/>
    </source>
</evidence>
<evidence type="ECO:0000313" key="8">
    <source>
        <dbReference type="EMBL" id="MDU8884620.1"/>
    </source>
</evidence>
<evidence type="ECO:0000256" key="7">
    <source>
        <dbReference type="HAMAP-Rule" id="MF_01416"/>
    </source>
</evidence>
<dbReference type="InterPro" id="IPR000711">
    <property type="entry name" value="ATPase_OSCP/dsu"/>
</dbReference>
<dbReference type="PRINTS" id="PR00125">
    <property type="entry name" value="ATPASEDELTA"/>
</dbReference>
<sequence length="178" mass="19719">MAGERAAIRYAKAVLSLANKDNKAEAVNNDMKLIVETLAKNEDLHNVLQSPVVRSSVKKSIVLSVFSDIKPNTSNLIDTLITNKRISILSNVASKYIQIYNELRGSQVATVTTAVEITADLKEVVLHKVRELTGKKVELKNVIDKDILGGFILRVGDIQYNASISSQLNKLRREFTLN</sequence>